<dbReference type="Pfam" id="PF00636">
    <property type="entry name" value="Ribonuclease_3"/>
    <property type="match status" value="2"/>
</dbReference>
<evidence type="ECO:0000256" key="2">
    <source>
        <dbReference type="ARBA" id="ARBA00001946"/>
    </source>
</evidence>
<evidence type="ECO:0000256" key="5">
    <source>
        <dbReference type="ARBA" id="ARBA00022759"/>
    </source>
</evidence>
<name>A0A7J0FLP2_9ERIC</name>
<dbReference type="SUPFAM" id="SSF69065">
    <property type="entry name" value="RNase III domain-like"/>
    <property type="match status" value="2"/>
</dbReference>
<keyword evidence="14" id="KW-1185">Reference proteome</keyword>
<dbReference type="Pfam" id="PF14709">
    <property type="entry name" value="DND1_DSRM"/>
    <property type="match status" value="1"/>
</dbReference>
<dbReference type="Gene3D" id="1.10.1520.10">
    <property type="entry name" value="Ribonuclease III domain"/>
    <property type="match status" value="2"/>
</dbReference>
<proteinExistence type="predicted"/>
<evidence type="ECO:0000256" key="8">
    <source>
        <dbReference type="ARBA" id="ARBA00022884"/>
    </source>
</evidence>
<dbReference type="InterPro" id="IPR000999">
    <property type="entry name" value="RNase_III_dom"/>
</dbReference>
<keyword evidence="6" id="KW-0378">Hydrolase</keyword>
<keyword evidence="7" id="KW-0460">Magnesium</keyword>
<dbReference type="SMART" id="SM00535">
    <property type="entry name" value="RIBOc"/>
    <property type="match status" value="2"/>
</dbReference>
<reference evidence="13 14" key="1">
    <citation type="submission" date="2019-07" db="EMBL/GenBank/DDBJ databases">
        <title>De Novo Assembly of kiwifruit Actinidia rufa.</title>
        <authorList>
            <person name="Sugita-Konishi S."/>
            <person name="Sato K."/>
            <person name="Mori E."/>
            <person name="Abe Y."/>
            <person name="Kisaki G."/>
            <person name="Hamano K."/>
            <person name="Suezawa K."/>
            <person name="Otani M."/>
            <person name="Fukuda T."/>
            <person name="Manabe T."/>
            <person name="Gomi K."/>
            <person name="Tabuchi M."/>
            <person name="Akimitsu K."/>
            <person name="Kataoka I."/>
        </authorList>
    </citation>
    <scope>NUCLEOTIDE SEQUENCE [LARGE SCALE GENOMIC DNA]</scope>
    <source>
        <strain evidence="14">cv. Fuchu</strain>
    </source>
</reference>
<evidence type="ECO:0000256" key="9">
    <source>
        <dbReference type="PROSITE-ProRule" id="PRU00266"/>
    </source>
</evidence>
<dbReference type="InterPro" id="IPR014720">
    <property type="entry name" value="dsRBD_dom"/>
</dbReference>
<dbReference type="GO" id="GO:0005737">
    <property type="term" value="C:cytoplasm"/>
    <property type="evidence" value="ECO:0007669"/>
    <property type="project" value="TreeGrafter"/>
</dbReference>
<dbReference type="GO" id="GO:0003723">
    <property type="term" value="F:RNA binding"/>
    <property type="evidence" value="ECO:0007669"/>
    <property type="project" value="UniProtKB-UniRule"/>
</dbReference>
<dbReference type="FunFam" id="1.10.1520.10:FF:000004">
    <property type="entry name" value="Endoribonuclease dicer-like 1"/>
    <property type="match status" value="1"/>
</dbReference>
<protein>
    <submittedName>
        <fullName evidence="13">Dicer-like 4</fullName>
    </submittedName>
</protein>
<evidence type="ECO:0000256" key="6">
    <source>
        <dbReference type="ARBA" id="ARBA00022801"/>
    </source>
</evidence>
<feature type="domain" description="DRBM" evidence="11">
    <location>
        <begin position="475"/>
        <end position="541"/>
    </location>
</feature>
<dbReference type="PROSITE" id="PS50142">
    <property type="entry name" value="RNASE_3_2"/>
    <property type="match status" value="2"/>
</dbReference>
<evidence type="ECO:0000256" key="3">
    <source>
        <dbReference type="ARBA" id="ARBA00022722"/>
    </source>
</evidence>
<dbReference type="CDD" id="cd00593">
    <property type="entry name" value="RIBOc"/>
    <property type="match status" value="2"/>
</dbReference>
<comment type="cofactor">
    <cofactor evidence="2">
        <name>Mg(2+)</name>
        <dbReference type="ChEBI" id="CHEBI:18420"/>
    </cofactor>
</comment>
<dbReference type="GO" id="GO:0046872">
    <property type="term" value="F:metal ion binding"/>
    <property type="evidence" value="ECO:0007669"/>
    <property type="project" value="UniProtKB-KW"/>
</dbReference>
<evidence type="ECO:0000256" key="10">
    <source>
        <dbReference type="SAM" id="MobiDB-lite"/>
    </source>
</evidence>
<feature type="domain" description="DRBM" evidence="11">
    <location>
        <begin position="607"/>
        <end position="682"/>
    </location>
</feature>
<dbReference type="PROSITE" id="PS50137">
    <property type="entry name" value="DS_RBD"/>
    <property type="match status" value="2"/>
</dbReference>
<dbReference type="EMBL" id="BJWL01000013">
    <property type="protein sequence ID" value="GFY99641.1"/>
    <property type="molecule type" value="Genomic_DNA"/>
</dbReference>
<evidence type="ECO:0000259" key="12">
    <source>
        <dbReference type="PROSITE" id="PS50142"/>
    </source>
</evidence>
<evidence type="ECO:0000313" key="13">
    <source>
        <dbReference type="EMBL" id="GFY99641.1"/>
    </source>
</evidence>
<accession>A0A7J0FLP2</accession>
<evidence type="ECO:0000256" key="1">
    <source>
        <dbReference type="ARBA" id="ARBA00001936"/>
    </source>
</evidence>
<feature type="compositionally biased region" description="Polar residues" evidence="10">
    <location>
        <begin position="591"/>
        <end position="605"/>
    </location>
</feature>
<evidence type="ECO:0000256" key="4">
    <source>
        <dbReference type="ARBA" id="ARBA00022723"/>
    </source>
</evidence>
<dbReference type="GO" id="GO:0004525">
    <property type="term" value="F:ribonuclease III activity"/>
    <property type="evidence" value="ECO:0007669"/>
    <property type="project" value="InterPro"/>
</dbReference>
<feature type="region of interest" description="Disordered" evidence="10">
    <location>
        <begin position="582"/>
        <end position="605"/>
    </location>
</feature>
<keyword evidence="3" id="KW-0540">Nuclease</keyword>
<dbReference type="PANTHER" id="PTHR14950">
    <property type="entry name" value="DICER-RELATED"/>
    <property type="match status" value="1"/>
</dbReference>
<dbReference type="Proteomes" id="UP000585474">
    <property type="component" value="Unassembled WGS sequence"/>
</dbReference>
<keyword evidence="5" id="KW-0255">Endonuclease</keyword>
<evidence type="ECO:0000259" key="11">
    <source>
        <dbReference type="PROSITE" id="PS50137"/>
    </source>
</evidence>
<keyword evidence="8 9" id="KW-0694">RNA-binding</keyword>
<feature type="domain" description="RNase III" evidence="12">
    <location>
        <begin position="96"/>
        <end position="264"/>
    </location>
</feature>
<evidence type="ECO:0000313" key="14">
    <source>
        <dbReference type="Proteomes" id="UP000585474"/>
    </source>
</evidence>
<dbReference type="PROSITE" id="PS00517">
    <property type="entry name" value="RNASE_3_1"/>
    <property type="match status" value="1"/>
</dbReference>
<dbReference type="SMART" id="SM00358">
    <property type="entry name" value="DSRM"/>
    <property type="match status" value="2"/>
</dbReference>
<dbReference type="Gene3D" id="3.30.160.20">
    <property type="match status" value="2"/>
</dbReference>
<organism evidence="13 14">
    <name type="scientific">Actinidia rufa</name>
    <dbReference type="NCBI Taxonomy" id="165716"/>
    <lineage>
        <taxon>Eukaryota</taxon>
        <taxon>Viridiplantae</taxon>
        <taxon>Streptophyta</taxon>
        <taxon>Embryophyta</taxon>
        <taxon>Tracheophyta</taxon>
        <taxon>Spermatophyta</taxon>
        <taxon>Magnoliopsida</taxon>
        <taxon>eudicotyledons</taxon>
        <taxon>Gunneridae</taxon>
        <taxon>Pentapetalae</taxon>
        <taxon>asterids</taxon>
        <taxon>Ericales</taxon>
        <taxon>Actinidiaceae</taxon>
        <taxon>Actinidia</taxon>
    </lineage>
</organism>
<sequence length="690" mass="76815">MGVHPIVAQSSGRCESGGNLEQGKGTWNSLRKVTLQVYLLNAYQSLKAESRGKEEHFVELPPEICQLKIIGFSKDIGSSLSLLPSIMHRLESLLVAIELKNRLSASFPEGAEVSADRVLEALTTEKCNEWFSLERLEVLGDAFLKFAVGRHLFLLHDTLDEGQLTRKRSNLVNNSNLLKLATMSKLQVYIRDNSFDPRQFFALGRPCSVICSEETETIVHSRESCPKNGSNIQVRCSKGHHWLHKKTIADVVEALVGAFIVESGFKAATAFLKWIGIQVNFEASQVSNICSASTIFRQLDAKVDITALEKLVGHSFVHKGLLVQAFLHPSYNHHLGGCYQRLEFLGDAVLDYLITSYLYSVYPKLTPGQLTDLRSFSVCNNSFAAIAAHRSFHEFLLYDSSTLCESMNKYVDFIRTTASEKRLVEGPSCPKVLGDLVEASVGAIFLDTGFDLNRVWKMVLSFMDPVISFSKLQLHPVRELQELCQFYNWKAEFPLSKKDGMFTVEAKVTGVNVCATACAANRNGKAAKRMAAQKIIGTLKAQDYKLKSESLEEVLKSTRKMKAKLIGYDEASIDVTAPVAIPKEKLKSQEPSRSTESNRLGGSSKKTARSRLYEVCAANSWKLPTFECCDETGPSHLRKFSFKVSIDIEEDSDVIVAFGEAHPRKKEAAEHAAEGAIWYLKSAGYLHELK</sequence>
<feature type="region of interest" description="Disordered" evidence="10">
    <location>
        <begin position="1"/>
        <end position="20"/>
    </location>
</feature>
<dbReference type="GO" id="GO:0005634">
    <property type="term" value="C:nucleus"/>
    <property type="evidence" value="ECO:0007669"/>
    <property type="project" value="TreeGrafter"/>
</dbReference>
<gene>
    <name evidence="13" type="ORF">Acr_13g0010410</name>
</gene>
<dbReference type="OrthoDB" id="6513042at2759"/>
<dbReference type="InterPro" id="IPR036389">
    <property type="entry name" value="RNase_III_sf"/>
</dbReference>
<keyword evidence="4" id="KW-0479">Metal-binding</keyword>
<comment type="caution">
    <text evidence="13">The sequence shown here is derived from an EMBL/GenBank/DDBJ whole genome shotgun (WGS) entry which is preliminary data.</text>
</comment>
<comment type="cofactor">
    <cofactor evidence="1">
        <name>Mn(2+)</name>
        <dbReference type="ChEBI" id="CHEBI:29035"/>
    </cofactor>
</comment>
<feature type="domain" description="RNase III" evidence="12">
    <location>
        <begin position="305"/>
        <end position="449"/>
    </location>
</feature>
<dbReference type="GO" id="GO:0030422">
    <property type="term" value="P:siRNA processing"/>
    <property type="evidence" value="ECO:0007669"/>
    <property type="project" value="TreeGrafter"/>
</dbReference>
<dbReference type="AlphaFoldDB" id="A0A7J0FLP2"/>
<dbReference type="PANTHER" id="PTHR14950:SF15">
    <property type="entry name" value="DICER-LIKE PROTEIN 4"/>
    <property type="match status" value="1"/>
</dbReference>
<dbReference type="SUPFAM" id="SSF54768">
    <property type="entry name" value="dsRNA-binding domain-like"/>
    <property type="match status" value="2"/>
</dbReference>
<evidence type="ECO:0000256" key="7">
    <source>
        <dbReference type="ARBA" id="ARBA00022842"/>
    </source>
</evidence>